<feature type="compositionally biased region" description="Basic and acidic residues" evidence="1">
    <location>
        <begin position="161"/>
        <end position="171"/>
    </location>
</feature>
<organism evidence="3 4">
    <name type="scientific">Phellinidium pouzarii</name>
    <dbReference type="NCBI Taxonomy" id="167371"/>
    <lineage>
        <taxon>Eukaryota</taxon>
        <taxon>Fungi</taxon>
        <taxon>Dikarya</taxon>
        <taxon>Basidiomycota</taxon>
        <taxon>Agaricomycotina</taxon>
        <taxon>Agaricomycetes</taxon>
        <taxon>Hymenochaetales</taxon>
        <taxon>Hymenochaetaceae</taxon>
        <taxon>Phellinidium</taxon>
    </lineage>
</organism>
<protein>
    <recommendedName>
        <fullName evidence="2">AAA-ATPase-like domain-containing protein</fullName>
    </recommendedName>
</protein>
<feature type="region of interest" description="Disordered" evidence="1">
    <location>
        <begin position="103"/>
        <end position="134"/>
    </location>
</feature>
<sequence>MPSQRSSPCIPHSYSPYPHHHSANINHLCDILNDPDLRPAIDNLIDQPKNQAIQIPLYIHDTLLFNIHALRQQRRILAKIIDTHSASLQAFPDVLSQFFEDVPTDISSDSSPPPIAIPNPETHPSGSPENPISIVDDSEDQFIEVSETAIQTSPTLSQSANHEHGSADRDTQVVQSAYRRIWVIVGMDCSENLGRVNVILKGDRFSSALSDFRDRATSCTLVDKTQGIADFLSVKRPLHCVLRPRRSGKTTMLTMFRAFFEAGSTQDDHQRREMFKDLNLKICDHSSFQIHFAQYTVLYVDFSNLRGSSDEKHFNRVFTMQLNVEIRRHERMGHFVNITKPADLELIDDMKYPDNTKNVVLEKALYNLSRILYEATGRKILVLVDEYDTPVSSARKPEVYVYAEKFLRQTFSTLLRKTRYIFGALFVGILRCQRTSFLSGIPSLKIFPLVSTESLYDDTCLFTENEVQILFNHVKASLNASHSHLKYSFEDLKLWYESYWGAGRRLYNPWAVCRAFETQNLASYWHESGPGHFLIDHIFSARQQFQESLSRVLSSNPVRLTIRSRLYPISYGKFTPSDIFGLLFYAGYLTESKPNMYEIPNGEVRKAYTLWIARHMKSYPDFSNIRSGILPVVDAALVGSITIFRTRFRKFLESESLITVSRRNVGGMNTIMILGAFMSAQRTSVGPTLLRSSAPEIMALSFYDESSKTASIIVLASKTSSTKSSIQKASRTLLSDTDFKALTSQLPHEISSLREFSIVISACDDDMLP</sequence>
<dbReference type="Proteomes" id="UP000308199">
    <property type="component" value="Unassembled WGS sequence"/>
</dbReference>
<dbReference type="Gene3D" id="3.40.50.300">
    <property type="entry name" value="P-loop containing nucleotide triphosphate hydrolases"/>
    <property type="match status" value="1"/>
</dbReference>
<evidence type="ECO:0000313" key="3">
    <source>
        <dbReference type="EMBL" id="THH02969.1"/>
    </source>
</evidence>
<dbReference type="AlphaFoldDB" id="A0A4S4KW07"/>
<reference evidence="3 4" key="1">
    <citation type="submission" date="2019-02" db="EMBL/GenBank/DDBJ databases">
        <title>Genome sequencing of the rare red list fungi Phellinidium pouzarii.</title>
        <authorList>
            <person name="Buettner E."/>
            <person name="Kellner H."/>
        </authorList>
    </citation>
    <scope>NUCLEOTIDE SEQUENCE [LARGE SCALE GENOMIC DNA]</scope>
    <source>
        <strain evidence="3 4">DSM 108285</strain>
    </source>
</reference>
<feature type="domain" description="AAA-ATPase-like" evidence="2">
    <location>
        <begin position="215"/>
        <end position="436"/>
    </location>
</feature>
<feature type="region of interest" description="Disordered" evidence="1">
    <location>
        <begin position="152"/>
        <end position="171"/>
    </location>
</feature>
<dbReference type="OrthoDB" id="2143434at2759"/>
<evidence type="ECO:0000313" key="4">
    <source>
        <dbReference type="Proteomes" id="UP000308199"/>
    </source>
</evidence>
<dbReference type="InterPro" id="IPR018631">
    <property type="entry name" value="AAA-ATPase-like_dom"/>
</dbReference>
<dbReference type="InterPro" id="IPR027417">
    <property type="entry name" value="P-loop_NTPase"/>
</dbReference>
<evidence type="ECO:0000256" key="1">
    <source>
        <dbReference type="SAM" id="MobiDB-lite"/>
    </source>
</evidence>
<evidence type="ECO:0000259" key="2">
    <source>
        <dbReference type="Pfam" id="PF09820"/>
    </source>
</evidence>
<proteinExistence type="predicted"/>
<comment type="caution">
    <text evidence="3">The sequence shown here is derived from an EMBL/GenBank/DDBJ whole genome shotgun (WGS) entry which is preliminary data.</text>
</comment>
<accession>A0A4S4KW07</accession>
<dbReference type="PANTHER" id="PTHR34825:SF1">
    <property type="entry name" value="AAA-ATPASE-LIKE DOMAIN-CONTAINING PROTEIN"/>
    <property type="match status" value="1"/>
</dbReference>
<keyword evidence="4" id="KW-1185">Reference proteome</keyword>
<name>A0A4S4KW07_9AGAM</name>
<dbReference type="EMBL" id="SGPK01000526">
    <property type="protein sequence ID" value="THH02969.1"/>
    <property type="molecule type" value="Genomic_DNA"/>
</dbReference>
<dbReference type="PANTHER" id="PTHR34825">
    <property type="entry name" value="CONSERVED PROTEIN, WITH A WEAK D-GALACTARATE DEHYDRATASE/ALTRONATE HYDROLASE DOMAIN"/>
    <property type="match status" value="1"/>
</dbReference>
<dbReference type="Pfam" id="PF09820">
    <property type="entry name" value="AAA-ATPase_like"/>
    <property type="match status" value="1"/>
</dbReference>
<gene>
    <name evidence="3" type="ORF">EW145_g6642</name>
</gene>